<keyword evidence="5" id="KW-1185">Reference proteome</keyword>
<comment type="caution">
    <text evidence="4">The sequence shown here is derived from an EMBL/GenBank/DDBJ whole genome shotgun (WGS) entry which is preliminary data.</text>
</comment>
<keyword evidence="1" id="KW-0560">Oxidoreductase</keyword>
<feature type="domain" description="GFO/IDH/MocA-like oxidoreductase" evidence="3">
    <location>
        <begin position="144"/>
        <end position="272"/>
    </location>
</feature>
<dbReference type="InterPro" id="IPR055170">
    <property type="entry name" value="GFO_IDH_MocA-like_dom"/>
</dbReference>
<reference evidence="4 5" key="1">
    <citation type="submission" date="2014-06" db="EMBL/GenBank/DDBJ databases">
        <title>Rhizobium pelagicum/R2-400B4.</title>
        <authorList>
            <person name="Kimes N.E."/>
            <person name="Lopez-Perez M."/>
        </authorList>
    </citation>
    <scope>NUCLEOTIDE SEQUENCE [LARGE SCALE GENOMIC DNA]</scope>
    <source>
        <strain evidence="4 5">R2-400B4</strain>
    </source>
</reference>
<dbReference type="Proteomes" id="UP000052167">
    <property type="component" value="Unassembled WGS sequence"/>
</dbReference>
<feature type="domain" description="Gfo/Idh/MocA-like oxidoreductase N-terminal" evidence="2">
    <location>
        <begin position="19"/>
        <end position="135"/>
    </location>
</feature>
<dbReference type="OrthoDB" id="9792935at2"/>
<dbReference type="EMBL" id="JOKJ01000001">
    <property type="protein sequence ID" value="KEQ11066.1"/>
    <property type="molecule type" value="Genomic_DNA"/>
</dbReference>
<dbReference type="Gene3D" id="3.40.50.720">
    <property type="entry name" value="NAD(P)-binding Rossmann-like Domain"/>
    <property type="match status" value="1"/>
</dbReference>
<dbReference type="PANTHER" id="PTHR43818:SF11">
    <property type="entry name" value="BCDNA.GH03377"/>
    <property type="match status" value="1"/>
</dbReference>
<organism evidence="4 5">
    <name type="scientific">Pseudorhizobium pelagicum</name>
    <dbReference type="NCBI Taxonomy" id="1509405"/>
    <lineage>
        <taxon>Bacteria</taxon>
        <taxon>Pseudomonadati</taxon>
        <taxon>Pseudomonadota</taxon>
        <taxon>Alphaproteobacteria</taxon>
        <taxon>Hyphomicrobiales</taxon>
        <taxon>Rhizobiaceae</taxon>
        <taxon>Rhizobium/Agrobacterium group</taxon>
        <taxon>Pseudorhizobium</taxon>
    </lineage>
</organism>
<evidence type="ECO:0000259" key="2">
    <source>
        <dbReference type="Pfam" id="PF01408"/>
    </source>
</evidence>
<evidence type="ECO:0000313" key="4">
    <source>
        <dbReference type="EMBL" id="KEQ11066.1"/>
    </source>
</evidence>
<dbReference type="GO" id="GO:0000166">
    <property type="term" value="F:nucleotide binding"/>
    <property type="evidence" value="ECO:0007669"/>
    <property type="project" value="InterPro"/>
</dbReference>
<dbReference type="RefSeq" id="WP_037166034.1">
    <property type="nucleotide sequence ID" value="NZ_CAJXID010000003.1"/>
</dbReference>
<dbReference type="AlphaFoldDB" id="A0A922P752"/>
<name>A0A922P752_9HYPH</name>
<dbReference type="SUPFAM" id="SSF55347">
    <property type="entry name" value="Glyceraldehyde-3-phosphate dehydrogenase-like, C-terminal domain"/>
    <property type="match status" value="1"/>
</dbReference>
<dbReference type="InterPro" id="IPR000683">
    <property type="entry name" value="Gfo/Idh/MocA-like_OxRdtase_N"/>
</dbReference>
<proteinExistence type="predicted"/>
<dbReference type="InterPro" id="IPR036291">
    <property type="entry name" value="NAD(P)-bd_dom_sf"/>
</dbReference>
<dbReference type="PANTHER" id="PTHR43818">
    <property type="entry name" value="BCDNA.GH03377"/>
    <property type="match status" value="1"/>
</dbReference>
<dbReference type="GO" id="GO:0016491">
    <property type="term" value="F:oxidoreductase activity"/>
    <property type="evidence" value="ECO:0007669"/>
    <property type="project" value="UniProtKB-KW"/>
</dbReference>
<evidence type="ECO:0000313" key="5">
    <source>
        <dbReference type="Proteomes" id="UP000052167"/>
    </source>
</evidence>
<protein>
    <submittedName>
        <fullName evidence="4">Oxidoreductase</fullName>
    </submittedName>
</protein>
<dbReference type="Gene3D" id="3.30.360.10">
    <property type="entry name" value="Dihydrodipicolinate Reductase, domain 2"/>
    <property type="match status" value="1"/>
</dbReference>
<sequence>MNEMIADLITLPATTRPARLGFLGVGWIGRHRMEAILASGAAEAVAVADPSPEMAAEARKLAPNAEILGSLEDLLTLDLDGVVIATPSAQHAAQSIQALQAGVAVFCQKPLGRNADEVEAVVAAARAADRLLGVDLSYRHTEGMRQIRSLLKAGELGDVFAADLVFHNAYGPDKPWFYDKSLSGGGCVMDLGIHLADLALWALDFPEVEKVTSQLFHQGQRIRGTAEQVEDFATATIELSTGTVLRLTCSWRLQAGRDALIGATFYGTKGGAQMGNTDGSFYDFRAERFHGTSRELLIDPPDDWGGRAAADWAERLRSGLRYDAACEEYITTAKVIDRIYQGR</sequence>
<dbReference type="Pfam" id="PF01408">
    <property type="entry name" value="GFO_IDH_MocA"/>
    <property type="match status" value="1"/>
</dbReference>
<dbReference type="SUPFAM" id="SSF51735">
    <property type="entry name" value="NAD(P)-binding Rossmann-fold domains"/>
    <property type="match status" value="1"/>
</dbReference>
<dbReference type="InterPro" id="IPR050463">
    <property type="entry name" value="Gfo/Idh/MocA_oxidrdct_glycsds"/>
</dbReference>
<evidence type="ECO:0000259" key="3">
    <source>
        <dbReference type="Pfam" id="PF22725"/>
    </source>
</evidence>
<dbReference type="Pfam" id="PF22725">
    <property type="entry name" value="GFO_IDH_MocA_C3"/>
    <property type="match status" value="1"/>
</dbReference>
<accession>A0A922P752</accession>
<gene>
    <name evidence="4" type="ORF">GV68_01965</name>
</gene>
<evidence type="ECO:0000256" key="1">
    <source>
        <dbReference type="ARBA" id="ARBA00023002"/>
    </source>
</evidence>